<evidence type="ECO:0008006" key="3">
    <source>
        <dbReference type="Google" id="ProtNLM"/>
    </source>
</evidence>
<sequence>MTKKDYTIWHKAKKIIEQKESRVYFQIRDVFFCSIGENVGFEQDGRGEEFLRPVIVIKKFNNEVFWGVPLTQIEKKGKYYFTFDLNKGKSVAILSQVRLFDAKRMKYKIGMIKEKDFAVLKEKIRQLLT</sequence>
<dbReference type="AlphaFoldDB" id="A0A1G2U7H5"/>
<name>A0A1G2U7H5_9BACT</name>
<dbReference type="Gene3D" id="2.30.30.110">
    <property type="match status" value="1"/>
</dbReference>
<organism evidence="1 2">
    <name type="scientific">Candidatus Zambryskibacteria bacterium RIFCSPLOWO2_01_FULL_47_14</name>
    <dbReference type="NCBI Taxonomy" id="1802763"/>
    <lineage>
        <taxon>Bacteria</taxon>
        <taxon>Candidatus Zambryskiibacteriota</taxon>
    </lineage>
</organism>
<dbReference type="Pfam" id="PF02452">
    <property type="entry name" value="PemK_toxin"/>
    <property type="match status" value="1"/>
</dbReference>
<evidence type="ECO:0000313" key="2">
    <source>
        <dbReference type="Proteomes" id="UP000177068"/>
    </source>
</evidence>
<protein>
    <recommendedName>
        <fullName evidence="3">Toxin-antitoxin system protein</fullName>
    </recommendedName>
</protein>
<reference evidence="1 2" key="1">
    <citation type="journal article" date="2016" name="Nat. Commun.">
        <title>Thousands of microbial genomes shed light on interconnected biogeochemical processes in an aquifer system.</title>
        <authorList>
            <person name="Anantharaman K."/>
            <person name="Brown C.T."/>
            <person name="Hug L.A."/>
            <person name="Sharon I."/>
            <person name="Castelle C.J."/>
            <person name="Probst A.J."/>
            <person name="Thomas B.C."/>
            <person name="Singh A."/>
            <person name="Wilkins M.J."/>
            <person name="Karaoz U."/>
            <person name="Brodie E.L."/>
            <person name="Williams K.H."/>
            <person name="Hubbard S.S."/>
            <person name="Banfield J.F."/>
        </authorList>
    </citation>
    <scope>NUCLEOTIDE SEQUENCE [LARGE SCALE GENOMIC DNA]</scope>
</reference>
<comment type="caution">
    <text evidence="1">The sequence shown here is derived from an EMBL/GenBank/DDBJ whole genome shotgun (WGS) entry which is preliminary data.</text>
</comment>
<accession>A0A1G2U7H5</accession>
<dbReference type="GO" id="GO:0003677">
    <property type="term" value="F:DNA binding"/>
    <property type="evidence" value="ECO:0007669"/>
    <property type="project" value="InterPro"/>
</dbReference>
<evidence type="ECO:0000313" key="1">
    <source>
        <dbReference type="EMBL" id="OHB05419.1"/>
    </source>
</evidence>
<dbReference type="SUPFAM" id="SSF50118">
    <property type="entry name" value="Cell growth inhibitor/plasmid maintenance toxic component"/>
    <property type="match status" value="1"/>
</dbReference>
<gene>
    <name evidence="1" type="ORF">A3A26_00895</name>
</gene>
<proteinExistence type="predicted"/>
<dbReference type="Proteomes" id="UP000177068">
    <property type="component" value="Unassembled WGS sequence"/>
</dbReference>
<dbReference type="EMBL" id="MHWG01000019">
    <property type="protein sequence ID" value="OHB05419.1"/>
    <property type="molecule type" value="Genomic_DNA"/>
</dbReference>
<dbReference type="InterPro" id="IPR003477">
    <property type="entry name" value="PemK-like"/>
</dbReference>
<dbReference type="InterPro" id="IPR011067">
    <property type="entry name" value="Plasmid_toxin/cell-grow_inhib"/>
</dbReference>